<gene>
    <name evidence="1" type="ORF">S01H1_53376</name>
</gene>
<accession>X0XFD8</accession>
<organism evidence="1">
    <name type="scientific">marine sediment metagenome</name>
    <dbReference type="NCBI Taxonomy" id="412755"/>
    <lineage>
        <taxon>unclassified sequences</taxon>
        <taxon>metagenomes</taxon>
        <taxon>ecological metagenomes</taxon>
    </lineage>
</organism>
<name>X0XFD8_9ZZZZ</name>
<dbReference type="EMBL" id="BARS01034561">
    <property type="protein sequence ID" value="GAG23661.1"/>
    <property type="molecule type" value="Genomic_DNA"/>
</dbReference>
<proteinExistence type="predicted"/>
<evidence type="ECO:0000313" key="1">
    <source>
        <dbReference type="EMBL" id="GAG23661.1"/>
    </source>
</evidence>
<comment type="caution">
    <text evidence="1">The sequence shown here is derived from an EMBL/GenBank/DDBJ whole genome shotgun (WGS) entry which is preliminary data.</text>
</comment>
<reference evidence="1" key="1">
    <citation type="journal article" date="2014" name="Front. Microbiol.">
        <title>High frequency of phylogenetically diverse reductive dehalogenase-homologous genes in deep subseafloor sedimentary metagenomes.</title>
        <authorList>
            <person name="Kawai M."/>
            <person name="Futagami T."/>
            <person name="Toyoda A."/>
            <person name="Takaki Y."/>
            <person name="Nishi S."/>
            <person name="Hori S."/>
            <person name="Arai W."/>
            <person name="Tsubouchi T."/>
            <person name="Morono Y."/>
            <person name="Uchiyama I."/>
            <person name="Ito T."/>
            <person name="Fujiyama A."/>
            <person name="Inagaki F."/>
            <person name="Takami H."/>
        </authorList>
    </citation>
    <scope>NUCLEOTIDE SEQUENCE</scope>
    <source>
        <strain evidence="1">Expedition CK06-06</strain>
    </source>
</reference>
<protein>
    <submittedName>
        <fullName evidence="1">Uncharacterized protein</fullName>
    </submittedName>
</protein>
<dbReference type="AlphaFoldDB" id="X0XFD8"/>
<sequence>MGIPIKSFVETLAVNIDNKELSDEAFRQFCRNTVPSIEGIDYESLIKNEKEKGQ</sequence>